<keyword evidence="2" id="KW-1185">Reference proteome</keyword>
<dbReference type="EMBL" id="JAEVLS010000003">
    <property type="protein sequence ID" value="MBM0106498.1"/>
    <property type="molecule type" value="Genomic_DNA"/>
</dbReference>
<name>A0ABS1WZW0_9GAMM</name>
<organism evidence="1 2">
    <name type="scientific">Steroidobacter gossypii</name>
    <dbReference type="NCBI Taxonomy" id="2805490"/>
    <lineage>
        <taxon>Bacteria</taxon>
        <taxon>Pseudomonadati</taxon>
        <taxon>Pseudomonadota</taxon>
        <taxon>Gammaproteobacteria</taxon>
        <taxon>Steroidobacterales</taxon>
        <taxon>Steroidobacteraceae</taxon>
        <taxon>Steroidobacter</taxon>
    </lineage>
</organism>
<proteinExistence type="predicted"/>
<comment type="caution">
    <text evidence="1">The sequence shown here is derived from an EMBL/GenBank/DDBJ whole genome shotgun (WGS) entry which is preliminary data.</text>
</comment>
<accession>A0ABS1WZW0</accession>
<dbReference type="RefSeq" id="WP_203168596.1">
    <property type="nucleotide sequence ID" value="NZ_JAEVLS010000003.1"/>
</dbReference>
<gene>
    <name evidence="1" type="ORF">JM946_17350</name>
</gene>
<protein>
    <submittedName>
        <fullName evidence="1">Uncharacterized protein</fullName>
    </submittedName>
</protein>
<evidence type="ECO:0000313" key="1">
    <source>
        <dbReference type="EMBL" id="MBM0106498.1"/>
    </source>
</evidence>
<reference evidence="1 2" key="1">
    <citation type="journal article" date="2021" name="Int. J. Syst. Evol. Microbiol.">
        <title>Steroidobacter gossypii sp. nov., isolated from soil of cotton cropping field.</title>
        <authorList>
            <person name="Huang R."/>
            <person name="Yang S."/>
            <person name="Zhen C."/>
            <person name="Liu W."/>
        </authorList>
    </citation>
    <scope>NUCLEOTIDE SEQUENCE [LARGE SCALE GENOMIC DNA]</scope>
    <source>
        <strain evidence="1 2">S1-65</strain>
    </source>
</reference>
<evidence type="ECO:0000313" key="2">
    <source>
        <dbReference type="Proteomes" id="UP000661077"/>
    </source>
</evidence>
<sequence>MRRRESETYRSPKALSIFITALHNRRIQYIHAMCLARQGGEDQSICNSAGITADKFTSPLALPVDFQKLCEAERVGEIEPELQAIKSQAGDDPNHTFPLRDLELQFRVEYRHGPEVRQLGSLSYAQLMREAYPGAVYYYQTRPYRVVRIKKQQRIVEVRGERRYFTTPRFLPTLILPNLVGDNLFDVHEFGELRVMECSLQIGEAITGFKERRGNTEKEYKYPLDPALGLYHDSAKFARYTFTSGVVFTHPALSREGVKPAAIAAVLFEAFLMTMPFDRQDISGGADKHRATRDGVREGERFVSVYDQTYGSLRLTSHLMKTEVLRDVFTRAWDIASNDASLELNSATIAALKAMKICAEAEPQKSHLTRSAIPAAEQFVPIIMPGSVGINVHKDNEEFEVEGVFYSPQLQCLAYRGKHLFEKRRAERETWRHGKATMSVPVHHVAPLDGESKMGFYNIETGETLAQLPLDGEF</sequence>
<dbReference type="Proteomes" id="UP000661077">
    <property type="component" value="Unassembled WGS sequence"/>
</dbReference>